<keyword evidence="3" id="KW-0479">Metal-binding</keyword>
<dbReference type="SUPFAM" id="SSF52540">
    <property type="entry name" value="P-loop containing nucleoside triphosphate hydrolases"/>
    <property type="match status" value="1"/>
</dbReference>
<dbReference type="Gene3D" id="3.40.50.300">
    <property type="entry name" value="P-loop containing nucleotide triphosphate hydrolases"/>
    <property type="match status" value="1"/>
</dbReference>
<keyword evidence="3" id="KW-0690">Ribosome biogenesis</keyword>
<keyword evidence="3" id="KW-0378">Hydrolase</keyword>
<dbReference type="EMBL" id="JBAKFJ010000001">
    <property type="protein sequence ID" value="MEX0385946.1"/>
    <property type="molecule type" value="Genomic_DNA"/>
</dbReference>
<organism evidence="6 7">
    <name type="scientific">Spiribacter onubensis</name>
    <dbReference type="NCBI Taxonomy" id="3122420"/>
    <lineage>
        <taxon>Bacteria</taxon>
        <taxon>Pseudomonadati</taxon>
        <taxon>Pseudomonadota</taxon>
        <taxon>Gammaproteobacteria</taxon>
        <taxon>Chromatiales</taxon>
        <taxon>Ectothiorhodospiraceae</taxon>
        <taxon>Spiribacter</taxon>
    </lineage>
</organism>
<feature type="binding site" evidence="3">
    <location>
        <position position="267"/>
    </location>
    <ligand>
        <name>Zn(2+)</name>
        <dbReference type="ChEBI" id="CHEBI:29105"/>
    </ligand>
</feature>
<comment type="subunit">
    <text evidence="3">Monomer. Associates with 30S ribosomal subunit, binds 16S rRNA.</text>
</comment>
<dbReference type="NCBIfam" id="TIGR00157">
    <property type="entry name" value="ribosome small subunit-dependent GTPase A"/>
    <property type="match status" value="1"/>
</dbReference>
<dbReference type="InterPro" id="IPR012340">
    <property type="entry name" value="NA-bd_OB-fold"/>
</dbReference>
<name>A0ABV3S742_9GAMM</name>
<feature type="binding site" evidence="3">
    <location>
        <position position="261"/>
    </location>
    <ligand>
        <name>Zn(2+)</name>
        <dbReference type="ChEBI" id="CHEBI:29105"/>
    </ligand>
</feature>
<reference evidence="6 7" key="1">
    <citation type="submission" date="2024-02" db="EMBL/GenBank/DDBJ databases">
        <title>New especies of Spiribacter isolated from saline water.</title>
        <authorList>
            <person name="Leon M.J."/>
            <person name="De La Haba R."/>
            <person name="Sanchez-Porro C."/>
            <person name="Ventosa A."/>
        </authorList>
    </citation>
    <scope>NUCLEOTIDE SEQUENCE [LARGE SCALE GENOMIC DNA]</scope>
    <source>
        <strain evidence="7">ag22IC4-227</strain>
    </source>
</reference>
<dbReference type="InterPro" id="IPR010914">
    <property type="entry name" value="RsgA_GTPase_dom"/>
</dbReference>
<dbReference type="PROSITE" id="PS50936">
    <property type="entry name" value="ENGC_GTPASE"/>
    <property type="match status" value="1"/>
</dbReference>
<feature type="domain" description="CP-type G" evidence="5">
    <location>
        <begin position="67"/>
        <end position="230"/>
    </location>
</feature>
<dbReference type="EC" id="3.6.1.-" evidence="3"/>
<dbReference type="InterPro" id="IPR025662">
    <property type="entry name" value="Sigma_54_int_dom_ATP-bd_1"/>
</dbReference>
<sequence>MSRATGLVIMSTADHCLVDDLAGGLHRCRLRGRRASRPVCGDRVRWTPGAPDGVIDGIEPRRNLIERGDFRGRPRALVANVDRLVIVVAPEPAPDSLLVDRYLVLARTLAIPMLLWCNKQDLVDRPSAQTLNTLRARCHRLDIPVLAGSTTTGAGLPALRDQTRGETIILVGQSGVGKSSITQALIPALSLRIGEISATSGQGRHTTSETTLFRRDDGGALIDSPGVRTLRLDHLGSEAVDQAYPEILEAAGACRFRDCRHDREPDCGVREGLAAGAIEPERFENWRRLRRETDTADTAERGG</sequence>
<gene>
    <name evidence="3 6" type="primary">rsgA</name>
    <name evidence="6" type="ORF">V6X64_02920</name>
</gene>
<protein>
    <recommendedName>
        <fullName evidence="3">Small ribosomal subunit biogenesis GTPase RsgA</fullName>
        <ecNumber evidence="3">3.6.1.-</ecNumber>
    </recommendedName>
</protein>
<dbReference type="CDD" id="cd01854">
    <property type="entry name" value="YjeQ_EngC"/>
    <property type="match status" value="1"/>
</dbReference>
<dbReference type="PANTHER" id="PTHR32120:SF11">
    <property type="entry name" value="SMALL RIBOSOMAL SUBUNIT BIOGENESIS GTPASE RSGA 1, MITOCHONDRIAL-RELATED"/>
    <property type="match status" value="1"/>
</dbReference>
<dbReference type="Gene3D" id="1.10.40.50">
    <property type="entry name" value="Probable gtpase engc, domain 3"/>
    <property type="match status" value="1"/>
</dbReference>
<evidence type="ECO:0000313" key="6">
    <source>
        <dbReference type="EMBL" id="MEX0385946.1"/>
    </source>
</evidence>
<keyword evidence="7" id="KW-1185">Reference proteome</keyword>
<proteinExistence type="inferred from homology"/>
<comment type="function">
    <text evidence="3">One of several proteins that assist in the late maturation steps of the functional core of the 30S ribosomal subunit. Helps release RbfA from mature subunits. May play a role in the assembly of ribosomal proteins into the subunit. Circularly permuted GTPase that catalyzes slow GTP hydrolysis, GTPase activity is stimulated by the 30S ribosomal subunit.</text>
</comment>
<evidence type="ECO:0000259" key="4">
    <source>
        <dbReference type="PROSITE" id="PS50936"/>
    </source>
</evidence>
<dbReference type="PROSITE" id="PS00675">
    <property type="entry name" value="SIGMA54_INTERACT_1"/>
    <property type="match status" value="1"/>
</dbReference>
<feature type="binding site" evidence="3">
    <location>
        <position position="259"/>
    </location>
    <ligand>
        <name>Zn(2+)</name>
        <dbReference type="ChEBI" id="CHEBI:29105"/>
    </ligand>
</feature>
<keyword evidence="3" id="KW-0694">RNA-binding</keyword>
<dbReference type="Pfam" id="PF03193">
    <property type="entry name" value="RsgA_GTPase"/>
    <property type="match status" value="1"/>
</dbReference>
<dbReference type="HAMAP" id="MF_01820">
    <property type="entry name" value="GTPase_RsgA"/>
    <property type="match status" value="1"/>
</dbReference>
<dbReference type="PROSITE" id="PS51721">
    <property type="entry name" value="G_CP"/>
    <property type="match status" value="1"/>
</dbReference>
<comment type="caution">
    <text evidence="6">The sequence shown here is derived from an EMBL/GenBank/DDBJ whole genome shotgun (WGS) entry which is preliminary data.</text>
</comment>
<dbReference type="Gene3D" id="2.40.50.140">
    <property type="entry name" value="Nucleic acid-binding proteins"/>
    <property type="match status" value="1"/>
</dbReference>
<feature type="domain" description="EngC GTPase" evidence="4">
    <location>
        <begin position="79"/>
        <end position="228"/>
    </location>
</feature>
<dbReference type="RefSeq" id="WP_367966429.1">
    <property type="nucleotide sequence ID" value="NZ_JBAKFJ010000001.1"/>
</dbReference>
<feature type="binding site" evidence="3">
    <location>
        <begin position="118"/>
        <end position="121"/>
    </location>
    <ligand>
        <name>GTP</name>
        <dbReference type="ChEBI" id="CHEBI:37565"/>
    </ligand>
</feature>
<evidence type="ECO:0000259" key="5">
    <source>
        <dbReference type="PROSITE" id="PS51721"/>
    </source>
</evidence>
<keyword evidence="2 3" id="KW-0342">GTP-binding</keyword>
<dbReference type="InterPro" id="IPR004881">
    <property type="entry name" value="Ribosome_biogen_GTPase_RsgA"/>
</dbReference>
<evidence type="ECO:0000256" key="3">
    <source>
        <dbReference type="HAMAP-Rule" id="MF_01820"/>
    </source>
</evidence>
<dbReference type="PANTHER" id="PTHR32120">
    <property type="entry name" value="SMALL RIBOSOMAL SUBUNIT BIOGENESIS GTPASE RSGA"/>
    <property type="match status" value="1"/>
</dbReference>
<feature type="binding site" evidence="3">
    <location>
        <begin position="172"/>
        <end position="180"/>
    </location>
    <ligand>
        <name>GTP</name>
        <dbReference type="ChEBI" id="CHEBI:37565"/>
    </ligand>
</feature>
<dbReference type="InterPro" id="IPR027417">
    <property type="entry name" value="P-loop_NTPase"/>
</dbReference>
<keyword evidence="3" id="KW-0963">Cytoplasm</keyword>
<comment type="subcellular location">
    <subcellularLocation>
        <location evidence="3">Cytoplasm</location>
    </subcellularLocation>
</comment>
<accession>A0ABV3S742</accession>
<evidence type="ECO:0000313" key="7">
    <source>
        <dbReference type="Proteomes" id="UP001556653"/>
    </source>
</evidence>
<keyword evidence="3" id="KW-0699">rRNA-binding</keyword>
<dbReference type="Proteomes" id="UP001556653">
    <property type="component" value="Unassembled WGS sequence"/>
</dbReference>
<evidence type="ECO:0000256" key="1">
    <source>
        <dbReference type="ARBA" id="ARBA00022741"/>
    </source>
</evidence>
<feature type="binding site" evidence="3">
    <location>
        <position position="254"/>
    </location>
    <ligand>
        <name>Zn(2+)</name>
        <dbReference type="ChEBI" id="CHEBI:29105"/>
    </ligand>
</feature>
<comment type="cofactor">
    <cofactor evidence="3">
        <name>Zn(2+)</name>
        <dbReference type="ChEBI" id="CHEBI:29105"/>
    </cofactor>
    <text evidence="3">Binds 1 zinc ion per subunit.</text>
</comment>
<evidence type="ECO:0000256" key="2">
    <source>
        <dbReference type="ARBA" id="ARBA00023134"/>
    </source>
</evidence>
<keyword evidence="1 3" id="KW-0547">Nucleotide-binding</keyword>
<keyword evidence="3" id="KW-0862">Zinc</keyword>
<comment type="similarity">
    <text evidence="3">Belongs to the TRAFAC class YlqF/YawG GTPase family. RsgA subfamily.</text>
</comment>
<dbReference type="InterPro" id="IPR030378">
    <property type="entry name" value="G_CP_dom"/>
</dbReference>